<evidence type="ECO:0000313" key="1">
    <source>
        <dbReference type="EMBL" id="KAL0563841.1"/>
    </source>
</evidence>
<reference evidence="1 2" key="1">
    <citation type="submission" date="2024-02" db="EMBL/GenBank/DDBJ databases">
        <title>A draft genome for the cacao thread blight pathogen Marasmius crinis-equi.</title>
        <authorList>
            <person name="Cohen S.P."/>
            <person name="Baruah I.K."/>
            <person name="Amoako-Attah I."/>
            <person name="Bukari Y."/>
            <person name="Meinhardt L.W."/>
            <person name="Bailey B.A."/>
        </authorList>
    </citation>
    <scope>NUCLEOTIDE SEQUENCE [LARGE SCALE GENOMIC DNA]</scope>
    <source>
        <strain evidence="1 2">GH-76</strain>
    </source>
</reference>
<feature type="non-terminal residue" evidence="1">
    <location>
        <position position="1"/>
    </location>
</feature>
<keyword evidence="2" id="KW-1185">Reference proteome</keyword>
<dbReference type="PANTHER" id="PTHR34305:SF1">
    <property type="entry name" value="SWIM-TYPE DOMAIN-CONTAINING PROTEIN"/>
    <property type="match status" value="1"/>
</dbReference>
<evidence type="ECO:0000313" key="2">
    <source>
        <dbReference type="Proteomes" id="UP001465976"/>
    </source>
</evidence>
<dbReference type="PANTHER" id="PTHR34305">
    <property type="entry name" value="EXPRESSED PROTEIN"/>
    <property type="match status" value="1"/>
</dbReference>
<comment type="caution">
    <text evidence="1">The sequence shown here is derived from an EMBL/GenBank/DDBJ whole genome shotgun (WGS) entry which is preliminary data.</text>
</comment>
<accession>A0ABR3ELS1</accession>
<proteinExistence type="predicted"/>
<dbReference type="Proteomes" id="UP001465976">
    <property type="component" value="Unassembled WGS sequence"/>
</dbReference>
<organism evidence="1 2">
    <name type="scientific">Marasmius crinis-equi</name>
    <dbReference type="NCBI Taxonomy" id="585013"/>
    <lineage>
        <taxon>Eukaryota</taxon>
        <taxon>Fungi</taxon>
        <taxon>Dikarya</taxon>
        <taxon>Basidiomycota</taxon>
        <taxon>Agaricomycotina</taxon>
        <taxon>Agaricomycetes</taxon>
        <taxon>Agaricomycetidae</taxon>
        <taxon>Agaricales</taxon>
        <taxon>Marasmiineae</taxon>
        <taxon>Marasmiaceae</taxon>
        <taxon>Marasmius</taxon>
    </lineage>
</organism>
<sequence length="326" mass="37002">LGLVFFVDEDPTVVKAPPSSVFFCRLIRNWVKKAQLKKTSKAGLEGSDEEDENENTTTAPLRLEDFEVIVGRLMLVSEELASLFRRTFSLHATTGTRMKRLYGILFEQVAAEEYALQMINARSVQSLYEFTMDPCWGKASKLIDIPALYNVLEAEYKSNGQYPRDLVQVSAWICSRARMVLDGLSKAEPVSIPQEEYLVVEDWRKTGTCYSFPKIREHPTYPGLSGDGTADKLNKAEWGGKCTKYYSTYGEKRLTGGIMAVWCTHSVCYGSHCIPKAEGRNDVFSAMYTRLPKAPQRVVYDFACALGPYFMARKPEFFKHTQFFID</sequence>
<gene>
    <name evidence="1" type="ORF">V5O48_018219</name>
</gene>
<name>A0ABR3ELS1_9AGAR</name>
<dbReference type="EMBL" id="JBAHYK010003160">
    <property type="protein sequence ID" value="KAL0563841.1"/>
    <property type="molecule type" value="Genomic_DNA"/>
</dbReference>
<protein>
    <submittedName>
        <fullName evidence="1">Uncharacterized protein</fullName>
    </submittedName>
</protein>